<dbReference type="SMART" id="SM00387">
    <property type="entry name" value="HATPase_c"/>
    <property type="match status" value="2"/>
</dbReference>
<evidence type="ECO:0000259" key="19">
    <source>
        <dbReference type="PROSITE" id="PS50885"/>
    </source>
</evidence>
<evidence type="ECO:0000259" key="15">
    <source>
        <dbReference type="PROSITE" id="PS50109"/>
    </source>
</evidence>
<feature type="transmembrane region" description="Helical" evidence="14">
    <location>
        <begin position="15"/>
        <end position="39"/>
    </location>
</feature>
<dbReference type="Pfam" id="PF08448">
    <property type="entry name" value="PAS_4"/>
    <property type="match status" value="2"/>
</dbReference>
<dbReference type="InterPro" id="IPR033479">
    <property type="entry name" value="dCache_1"/>
</dbReference>
<dbReference type="Pfam" id="PF13426">
    <property type="entry name" value="PAS_9"/>
    <property type="match status" value="1"/>
</dbReference>
<evidence type="ECO:0000256" key="3">
    <source>
        <dbReference type="ARBA" id="ARBA00012438"/>
    </source>
</evidence>
<dbReference type="GO" id="GO:0005886">
    <property type="term" value="C:plasma membrane"/>
    <property type="evidence" value="ECO:0007669"/>
    <property type="project" value="UniProtKB-SubCell"/>
</dbReference>
<evidence type="ECO:0000256" key="5">
    <source>
        <dbReference type="ARBA" id="ARBA00022553"/>
    </source>
</evidence>
<evidence type="ECO:0000259" key="17">
    <source>
        <dbReference type="PROSITE" id="PS50112"/>
    </source>
</evidence>
<evidence type="ECO:0000256" key="1">
    <source>
        <dbReference type="ARBA" id="ARBA00000085"/>
    </source>
</evidence>
<feature type="modified residue" description="4-aspartylphosphate" evidence="12">
    <location>
        <position position="820"/>
    </location>
</feature>
<keyword evidence="13" id="KW-0175">Coiled coil</keyword>
<dbReference type="CDD" id="cd16922">
    <property type="entry name" value="HATPase_EvgS-ArcB-TorS-like"/>
    <property type="match status" value="1"/>
</dbReference>
<reference evidence="20 21" key="1">
    <citation type="journal article" date="2014" name="ISME J.">
        <title>Ecophysiology of Thioploca ingrica as revealed by the complete genome sequence supplemented with proteomic evidence.</title>
        <authorList>
            <person name="Kojima H."/>
            <person name="Ogura Y."/>
            <person name="Yamamoto N."/>
            <person name="Togashi T."/>
            <person name="Mori H."/>
            <person name="Watanabe T."/>
            <person name="Nemoto F."/>
            <person name="Kurokawa K."/>
            <person name="Hayashi T."/>
            <person name="Fukui M."/>
        </authorList>
    </citation>
    <scope>NUCLEOTIDE SEQUENCE [LARGE SCALE GENOMIC DNA]</scope>
</reference>
<dbReference type="InterPro" id="IPR005467">
    <property type="entry name" value="His_kinase_dom"/>
</dbReference>
<dbReference type="Proteomes" id="UP000031623">
    <property type="component" value="Chromosome"/>
</dbReference>
<feature type="domain" description="Histidine kinase" evidence="15">
    <location>
        <begin position="464"/>
        <end position="692"/>
    </location>
</feature>
<dbReference type="HOGENOM" id="CLU_240379_0_0_6"/>
<evidence type="ECO:0000256" key="11">
    <source>
        <dbReference type="ARBA" id="ARBA00023136"/>
    </source>
</evidence>
<sequence>MFSNFIVKLSGKIPLRVIIIVPFVIQILATIGMTGWLSFRNSQKAIEDLATQLRGEITDRIIQHIDTKTKTAHIANQVNIDAIRLGLLNLNDINKLQYHFWKQVQNLGVVTYVGLGTEQGTYVGAQFLKNNGSTLVEISDKTTNEHLQIWETNESGHRTKLLKTLPNYDPRKRPWYRAAVKQGKPVWTDVYFSSRRTTLSANQPFYDEQGKIIAVATAELALVELSDFLQSLHIGQQGQAFIIERSGLMVATSTKEVPYHLIQSSQEAQVPDSLSPERRYSELLNKIERFKAIDSQDTITQDTASFLNQYFGDLVNIGKEGNYLDFNLNDQRYFLQVKPFIDERGLDWLIVVVVPELDFMKPIITSGHIVLGLVLLASVIAIWVGVATARWIIEPLLRLNRAAKALAAGKWQPFLKVERQDELGELANSFKRMTNQLQELFKALETKNAELEQLDQLKDEFLANTSHELRTPLNGIIGIAESLMDGATGTLSTATRSNLNMIVISGRRLANLVNDILDFKQKQKHIELQWGAVNLHELVDLVLAISKPLIGPKKLQLLNAIATDFPLAYADENRVEQILLNLVGNAIKFTPSGTIKITAQLLNQEDKSSATVAESTPITITVADTGIGIPADKTTQIFESFEQIRNSSVQPQGAGLGLAVAKQLVALHGGEIWVESTIDEGSRFIFTLPLLHAQPPFPEVESTPSQLNESPTVLIPKIESEVDFTPIPSGQLFIPPAADAVDELGKKVTITKKILPSPRVPIPFDPHLFTIMIVDDEPINLQVLTNHLTLYHYATIQANSGLEALKQLEDGIIPDLILLDVMMPHLTGYEVTQRIRRKWEANELPIVLLTAKNQVADVITGFEVGANDYLIKPISKPELLARIKTHLHIKQLKAETLRLAVESERRLTQFLEAVPVGVFVTNGHGQPYYTNQRAQQLFGKGVISEITSEQLTSVYQFYLADTNQLYPNEHQPTILALAGEHSTIDDIEIHQTDQIIPIEAWGTPIFDERGQIAYAMMAFQDITERKQAEAERERFTNELFELNQKLEEHSRTLEQKVAARTHELRESEANLADAQRMALLGSWVWDIKTGIVIRSVQDCRNFQVELKECAPTYENFVEHIYPDDREIIRTIVANCIATEQATESEFRVVWSDGQIRTMRSRTELEFDPVGKPLRVRGFTQDITERKRIEMALQDQFQFIEDLLQAIPNPIFYEDNQGRYQGCNRAFEELTGFRKANIIGKTSFELWSPQEAEVYHQHDLELLIHPGVQVYESKIRYVDGHDHHVIFNKATYTNAVGEVIGLVGVVTDIDERKRTEEALRLAQFSLDRSADGIIWLTPEGQFLYVNDAACEALGYRREELLSLTVADINPDLQPMAVWQQRWETLKLQSFLTYESRHRHKNSLVFPVEVTANYLEFNGKEYLCASVRNITERKEAEAKLQEAKSAAESALQQLQATQQQLVESEKMAALGNLVAGIAHEINTPIGIGVTGASRLETLAKELQQLYESGKMKRTDLEKYLKSALQGNELILKNLTRAAELIQSFKQVAVDQSSEQQRTFALKEYLHEILISLHPEFKRTKHQVSIVCDDNITLVSYPGIFSQIFTNLIMNSLIHGFQERLEGHITITVIKKDNHLTMHYTDDGKGIRHDIINNIFEPFFTTNRQGGGSGLGLHIVYNLVTHKLSGSIHCHSIEGHGTTFTIQVPLSVANPNSHNKSLSS</sequence>
<dbReference type="SMART" id="SM00448">
    <property type="entry name" value="REC"/>
    <property type="match status" value="1"/>
</dbReference>
<keyword evidence="6" id="KW-0808">Transferase</keyword>
<feature type="domain" description="PAS" evidence="17">
    <location>
        <begin position="1325"/>
        <end position="1361"/>
    </location>
</feature>
<dbReference type="InterPro" id="IPR001789">
    <property type="entry name" value="Sig_transdc_resp-reg_receiver"/>
</dbReference>
<evidence type="ECO:0000256" key="14">
    <source>
        <dbReference type="SAM" id="Phobius"/>
    </source>
</evidence>
<dbReference type="Pfam" id="PF08447">
    <property type="entry name" value="PAS_3"/>
    <property type="match status" value="1"/>
</dbReference>
<dbReference type="PROSITE" id="PS50885">
    <property type="entry name" value="HAMP"/>
    <property type="match status" value="1"/>
</dbReference>
<dbReference type="InterPro" id="IPR013656">
    <property type="entry name" value="PAS_4"/>
</dbReference>
<dbReference type="SUPFAM" id="SSF55785">
    <property type="entry name" value="PYP-like sensor domain (PAS domain)"/>
    <property type="match status" value="4"/>
</dbReference>
<evidence type="ECO:0000256" key="6">
    <source>
        <dbReference type="ARBA" id="ARBA00022679"/>
    </source>
</evidence>
<dbReference type="PROSITE" id="PS50109">
    <property type="entry name" value="HIS_KIN"/>
    <property type="match status" value="2"/>
</dbReference>
<dbReference type="CDD" id="cd00082">
    <property type="entry name" value="HisKA"/>
    <property type="match status" value="2"/>
</dbReference>
<evidence type="ECO:0000256" key="13">
    <source>
        <dbReference type="SAM" id="Coils"/>
    </source>
</evidence>
<feature type="domain" description="Response regulatory" evidence="16">
    <location>
        <begin position="770"/>
        <end position="887"/>
    </location>
</feature>
<evidence type="ECO:0000256" key="8">
    <source>
        <dbReference type="ARBA" id="ARBA00022777"/>
    </source>
</evidence>
<evidence type="ECO:0000256" key="7">
    <source>
        <dbReference type="ARBA" id="ARBA00022692"/>
    </source>
</evidence>
<comment type="subcellular location">
    <subcellularLocation>
        <location evidence="2">Cell membrane</location>
        <topology evidence="2">Multi-pass membrane protein</topology>
    </subcellularLocation>
</comment>
<feature type="domain" description="PAC" evidence="18">
    <location>
        <begin position="1142"/>
        <end position="1194"/>
    </location>
</feature>
<dbReference type="SUPFAM" id="SSF52172">
    <property type="entry name" value="CheY-like"/>
    <property type="match status" value="1"/>
</dbReference>
<dbReference type="PRINTS" id="PR00344">
    <property type="entry name" value="BCTRLSENSOR"/>
</dbReference>
<dbReference type="Gene3D" id="6.10.340.10">
    <property type="match status" value="1"/>
</dbReference>
<dbReference type="KEGG" id="tig:THII_0443"/>
<feature type="domain" description="PAS" evidence="17">
    <location>
        <begin position="903"/>
        <end position="939"/>
    </location>
</feature>
<evidence type="ECO:0000313" key="21">
    <source>
        <dbReference type="Proteomes" id="UP000031623"/>
    </source>
</evidence>
<keyword evidence="9 14" id="KW-1133">Transmembrane helix</keyword>
<dbReference type="PROSITE" id="PS50112">
    <property type="entry name" value="PAS"/>
    <property type="match status" value="3"/>
</dbReference>
<dbReference type="PANTHER" id="PTHR43047:SF72">
    <property type="entry name" value="OSMOSENSING HISTIDINE PROTEIN KINASE SLN1"/>
    <property type="match status" value="1"/>
</dbReference>
<dbReference type="PROSITE" id="PS50110">
    <property type="entry name" value="RESPONSE_REGULATORY"/>
    <property type="match status" value="1"/>
</dbReference>
<evidence type="ECO:0000256" key="9">
    <source>
        <dbReference type="ARBA" id="ARBA00022989"/>
    </source>
</evidence>
<dbReference type="SMART" id="SM00388">
    <property type="entry name" value="HisKA"/>
    <property type="match status" value="2"/>
</dbReference>
<feature type="domain" description="PAC" evidence="18">
    <location>
        <begin position="982"/>
        <end position="1034"/>
    </location>
</feature>
<dbReference type="InterPro" id="IPR000700">
    <property type="entry name" value="PAS-assoc_C"/>
</dbReference>
<dbReference type="InterPro" id="IPR036890">
    <property type="entry name" value="HATPase_C_sf"/>
</dbReference>
<dbReference type="SUPFAM" id="SSF47384">
    <property type="entry name" value="Homodimeric domain of signal transducing histidine kinase"/>
    <property type="match status" value="1"/>
</dbReference>
<proteinExistence type="predicted"/>
<dbReference type="InterPro" id="IPR003594">
    <property type="entry name" value="HATPase_dom"/>
</dbReference>
<dbReference type="STRING" id="40754.THII_0443"/>
<dbReference type="SMART" id="SM00304">
    <property type="entry name" value="HAMP"/>
    <property type="match status" value="1"/>
</dbReference>
<comment type="catalytic activity">
    <reaction evidence="1">
        <text>ATP + protein L-histidine = ADP + protein N-phospho-L-histidine.</text>
        <dbReference type="EC" id="2.7.13.3"/>
    </reaction>
</comment>
<keyword evidence="4" id="KW-1003">Cell membrane</keyword>
<evidence type="ECO:0000313" key="20">
    <source>
        <dbReference type="EMBL" id="BAP54740.1"/>
    </source>
</evidence>
<dbReference type="Pfam" id="PF00672">
    <property type="entry name" value="HAMP"/>
    <property type="match status" value="1"/>
</dbReference>
<dbReference type="InterPro" id="IPR003661">
    <property type="entry name" value="HisK_dim/P_dom"/>
</dbReference>
<dbReference type="PANTHER" id="PTHR43047">
    <property type="entry name" value="TWO-COMPONENT HISTIDINE PROTEIN KINASE"/>
    <property type="match status" value="1"/>
</dbReference>
<dbReference type="InterPro" id="IPR013655">
    <property type="entry name" value="PAS_fold_3"/>
</dbReference>
<dbReference type="FunFam" id="3.30.565.10:FF:000010">
    <property type="entry name" value="Sensor histidine kinase RcsC"/>
    <property type="match status" value="1"/>
</dbReference>
<dbReference type="InterPro" id="IPR004358">
    <property type="entry name" value="Sig_transdc_His_kin-like_C"/>
</dbReference>
<dbReference type="Pfam" id="PF02743">
    <property type="entry name" value="dCache_1"/>
    <property type="match status" value="1"/>
</dbReference>
<dbReference type="Gene3D" id="3.30.450.20">
    <property type="entry name" value="PAS domain"/>
    <property type="match status" value="5"/>
</dbReference>
<dbReference type="Pfam" id="PF00072">
    <property type="entry name" value="Response_reg"/>
    <property type="match status" value="1"/>
</dbReference>
<feature type="domain" description="HAMP" evidence="19">
    <location>
        <begin position="390"/>
        <end position="442"/>
    </location>
</feature>
<dbReference type="SMART" id="SM00086">
    <property type="entry name" value="PAC"/>
    <property type="match status" value="4"/>
</dbReference>
<dbReference type="CDD" id="cd12913">
    <property type="entry name" value="PDC1_MCP_like"/>
    <property type="match status" value="1"/>
</dbReference>
<evidence type="ECO:0000256" key="10">
    <source>
        <dbReference type="ARBA" id="ARBA00023012"/>
    </source>
</evidence>
<dbReference type="InterPro" id="IPR003660">
    <property type="entry name" value="HAMP_dom"/>
</dbReference>
<dbReference type="EMBL" id="AP014633">
    <property type="protein sequence ID" value="BAP54740.1"/>
    <property type="molecule type" value="Genomic_DNA"/>
</dbReference>
<evidence type="ECO:0000256" key="2">
    <source>
        <dbReference type="ARBA" id="ARBA00004651"/>
    </source>
</evidence>
<dbReference type="CDD" id="cd06225">
    <property type="entry name" value="HAMP"/>
    <property type="match status" value="1"/>
</dbReference>
<dbReference type="CDD" id="cd00075">
    <property type="entry name" value="HATPase"/>
    <property type="match status" value="1"/>
</dbReference>
<keyword evidence="11 14" id="KW-0472">Membrane</keyword>
<dbReference type="SUPFAM" id="SSF158472">
    <property type="entry name" value="HAMP domain-like"/>
    <property type="match status" value="1"/>
</dbReference>
<feature type="domain" description="Histidine kinase" evidence="15">
    <location>
        <begin position="1474"/>
        <end position="1705"/>
    </location>
</feature>
<dbReference type="Gene3D" id="1.10.287.130">
    <property type="match status" value="2"/>
</dbReference>
<dbReference type="CDD" id="cd00130">
    <property type="entry name" value="PAS"/>
    <property type="match status" value="4"/>
</dbReference>
<keyword evidence="7 14" id="KW-0812">Transmembrane</keyword>
<feature type="coiled-coil region" evidence="13">
    <location>
        <begin position="430"/>
        <end position="464"/>
    </location>
</feature>
<feature type="coiled-coil region" evidence="13">
    <location>
        <begin position="1025"/>
        <end position="1052"/>
    </location>
</feature>
<feature type="transmembrane region" description="Helical" evidence="14">
    <location>
        <begin position="369"/>
        <end position="393"/>
    </location>
</feature>
<dbReference type="OrthoDB" id="6724607at2"/>
<dbReference type="InterPro" id="IPR000014">
    <property type="entry name" value="PAS"/>
</dbReference>
<dbReference type="Gene3D" id="3.30.565.10">
    <property type="entry name" value="Histidine kinase-like ATPase, C-terminal domain"/>
    <property type="match status" value="2"/>
</dbReference>
<dbReference type="GO" id="GO:0009927">
    <property type="term" value="F:histidine phosphotransfer kinase activity"/>
    <property type="evidence" value="ECO:0007669"/>
    <property type="project" value="TreeGrafter"/>
</dbReference>
<dbReference type="EC" id="2.7.13.3" evidence="3"/>
<dbReference type="PROSITE" id="PS50113">
    <property type="entry name" value="PAC"/>
    <property type="match status" value="3"/>
</dbReference>
<feature type="domain" description="PAS" evidence="17">
    <location>
        <begin position="1195"/>
        <end position="1266"/>
    </location>
</feature>
<evidence type="ECO:0000256" key="12">
    <source>
        <dbReference type="PROSITE-ProRule" id="PRU00169"/>
    </source>
</evidence>
<dbReference type="SMART" id="SM00091">
    <property type="entry name" value="PAS"/>
    <property type="match status" value="3"/>
</dbReference>
<dbReference type="InterPro" id="IPR001610">
    <property type="entry name" value="PAC"/>
</dbReference>
<keyword evidence="8" id="KW-0418">Kinase</keyword>
<accession>A0A090AIQ4</accession>
<dbReference type="Gene3D" id="2.10.70.100">
    <property type="match status" value="1"/>
</dbReference>
<evidence type="ECO:0000256" key="4">
    <source>
        <dbReference type="ARBA" id="ARBA00022475"/>
    </source>
</evidence>
<dbReference type="NCBIfam" id="TIGR00229">
    <property type="entry name" value="sensory_box"/>
    <property type="match status" value="4"/>
</dbReference>
<dbReference type="InterPro" id="IPR035965">
    <property type="entry name" value="PAS-like_dom_sf"/>
</dbReference>
<dbReference type="InterPro" id="IPR011006">
    <property type="entry name" value="CheY-like_superfamily"/>
</dbReference>
<keyword evidence="21" id="KW-1185">Reference proteome</keyword>
<evidence type="ECO:0000259" key="16">
    <source>
        <dbReference type="PROSITE" id="PS50110"/>
    </source>
</evidence>
<evidence type="ECO:0000259" key="18">
    <source>
        <dbReference type="PROSITE" id="PS50113"/>
    </source>
</evidence>
<feature type="domain" description="PAC" evidence="18">
    <location>
        <begin position="1268"/>
        <end position="1320"/>
    </location>
</feature>
<dbReference type="Gene3D" id="3.40.50.2300">
    <property type="match status" value="1"/>
</dbReference>
<organism evidence="20 21">
    <name type="scientific">Thioploca ingrica</name>
    <dbReference type="NCBI Taxonomy" id="40754"/>
    <lineage>
        <taxon>Bacteria</taxon>
        <taxon>Pseudomonadati</taxon>
        <taxon>Pseudomonadota</taxon>
        <taxon>Gammaproteobacteria</taxon>
        <taxon>Thiotrichales</taxon>
        <taxon>Thiotrichaceae</taxon>
        <taxon>Thioploca</taxon>
    </lineage>
</organism>
<dbReference type="Pfam" id="PF00512">
    <property type="entry name" value="HisKA"/>
    <property type="match status" value="1"/>
</dbReference>
<dbReference type="InterPro" id="IPR036097">
    <property type="entry name" value="HisK_dim/P_sf"/>
</dbReference>
<keyword evidence="10" id="KW-0902">Two-component regulatory system</keyword>
<feature type="coiled-coil region" evidence="13">
    <location>
        <begin position="1431"/>
        <end position="1465"/>
    </location>
</feature>
<keyword evidence="5 12" id="KW-0597">Phosphoprotein</keyword>
<name>A0A090AIQ4_9GAMM</name>
<gene>
    <name evidence="20" type="ORF">THII_0443</name>
</gene>
<dbReference type="SUPFAM" id="SSF55874">
    <property type="entry name" value="ATPase domain of HSP90 chaperone/DNA topoisomerase II/histidine kinase"/>
    <property type="match status" value="2"/>
</dbReference>
<protein>
    <recommendedName>
        <fullName evidence="3">histidine kinase</fullName>
        <ecNumber evidence="3">2.7.13.3</ecNumber>
    </recommendedName>
</protein>
<dbReference type="GO" id="GO:0000155">
    <property type="term" value="F:phosphorelay sensor kinase activity"/>
    <property type="evidence" value="ECO:0007669"/>
    <property type="project" value="InterPro"/>
</dbReference>
<dbReference type="Pfam" id="PF02518">
    <property type="entry name" value="HATPase_c"/>
    <property type="match status" value="2"/>
</dbReference>